<dbReference type="Gene3D" id="3.40.390.80">
    <property type="entry name" value="Peptidase M60, enhancin-like domain 2"/>
    <property type="match status" value="1"/>
</dbReference>
<feature type="chain" id="PRO_5002116615" evidence="1">
    <location>
        <begin position="23"/>
        <end position="654"/>
    </location>
</feature>
<feature type="domain" description="Peptidase M60" evidence="2">
    <location>
        <begin position="233"/>
        <end position="540"/>
    </location>
</feature>
<dbReference type="PROSITE" id="PS51723">
    <property type="entry name" value="PEPTIDASE_M60"/>
    <property type="match status" value="1"/>
</dbReference>
<evidence type="ECO:0000259" key="2">
    <source>
        <dbReference type="PROSITE" id="PS51723"/>
    </source>
</evidence>
<organism evidence="3 4">
    <name type="scientific">Capnocytophaga canimorsus</name>
    <dbReference type="NCBI Taxonomy" id="28188"/>
    <lineage>
        <taxon>Bacteria</taxon>
        <taxon>Pseudomonadati</taxon>
        <taxon>Bacteroidota</taxon>
        <taxon>Flavobacteriia</taxon>
        <taxon>Flavobacteriales</taxon>
        <taxon>Flavobacteriaceae</taxon>
        <taxon>Capnocytophaga</taxon>
    </lineage>
</organism>
<dbReference type="EMBL" id="CDOK01000103">
    <property type="protein sequence ID" value="CEN49280.1"/>
    <property type="molecule type" value="Genomic_DNA"/>
</dbReference>
<dbReference type="InterPro" id="IPR027991">
    <property type="entry name" value="DUF4488"/>
</dbReference>
<dbReference type="Pfam" id="PF14869">
    <property type="entry name" value="DUF4488"/>
    <property type="match status" value="1"/>
</dbReference>
<accession>A0A0B7IC20</accession>
<dbReference type="RefSeq" id="WP_231553799.1">
    <property type="nucleotide sequence ID" value="NZ_JBIUQY010000006.1"/>
</dbReference>
<dbReference type="SMART" id="SM01276">
    <property type="entry name" value="M60-like"/>
    <property type="match status" value="1"/>
</dbReference>
<dbReference type="InterPro" id="IPR031161">
    <property type="entry name" value="Peptidase_M60_dom"/>
</dbReference>
<gene>
    <name evidence="3" type="ORF">CCAN11_1910009</name>
</gene>
<proteinExistence type="predicted"/>
<dbReference type="Gene3D" id="1.10.390.30">
    <property type="entry name" value="Peptidase M60, enhancin-like domain 3"/>
    <property type="match status" value="1"/>
</dbReference>
<dbReference type="Pfam" id="PF13402">
    <property type="entry name" value="Peptidase_M60"/>
    <property type="match status" value="1"/>
</dbReference>
<dbReference type="AlphaFoldDB" id="A0A0B7IC20"/>
<dbReference type="Gene3D" id="2.40.128.490">
    <property type="entry name" value="Uncharacterised protein PF14869, DUF4488"/>
    <property type="match status" value="1"/>
</dbReference>
<sequence>MKTKLLKLCIVVFSTMSATICAQDNNVVDKLSDVWEYYGVKPAGSKMDFQKGRPGMFKVFFQNGTFRNYMFGLPKSIITTKGTYELVNDSVFLERLDKTLLPIYSTSPEKSLTFKFISDNELRIKYEVSQGMRVEEVWFRVNYPENFLEQDNSISKEIPQSDLALFSDPMLLKLNRNVSSESIQKISIPQLRILATELKNKSYKVTHRVTEFEAKLSPEALGKQLVIGNGYSRYEQITGIYLSQGQQVVVAEIPEGKEIKILIPNWERRAPEGIDPSKDPDGWGLKRDVYTLKNGVNLIEIKSGGLVYVDYFSETPQKEPKIKLHFVNGKVNGYFDATKHSNKDWNYLIDNAVYPIIDAVGKHIQIAYPVEDCKKYAYGKGVQLIENYDQLVKRQYEIMGLEKYNRIPKNRILSRVNYNYYMFRDRDGIAYMGTKPGYAMAMVADPNKVIKGDPCWGFSHEVGHVHQLFPYFSWGGLTEVSNNIYTLYVTKSFGNKSRIMQQDNYSKSRKDIIEKKISYLQDPDVFNRLVPFWQLHLYFTNVGANSDFYPDLFEAFRRQGEEELKSNNGKWGNNPAIYQLNFVKKACEVSKTDLTEFFDKYGFFYVGWLEYEDYGKHRYIMTQEMVDKCKEEIQKMNLPKPKIDISTLTDNNIK</sequence>
<evidence type="ECO:0000313" key="4">
    <source>
        <dbReference type="Proteomes" id="UP000039370"/>
    </source>
</evidence>
<feature type="signal peptide" evidence="1">
    <location>
        <begin position="1"/>
        <end position="22"/>
    </location>
</feature>
<dbReference type="Pfam" id="PF17291">
    <property type="entry name" value="M60-like_N"/>
    <property type="match status" value="1"/>
</dbReference>
<reference evidence="4" key="1">
    <citation type="submission" date="2015-01" db="EMBL/GenBank/DDBJ databases">
        <authorList>
            <person name="MANFREDI Pablo"/>
        </authorList>
    </citation>
    <scope>NUCLEOTIDE SEQUENCE [LARGE SCALE GENOMIC DNA]</scope>
    <source>
        <strain evidence="4">Cc11</strain>
    </source>
</reference>
<dbReference type="InterPro" id="IPR035423">
    <property type="entry name" value="M60-like_N"/>
</dbReference>
<name>A0A0B7IC20_9FLAO</name>
<dbReference type="Gene3D" id="2.60.120.1250">
    <property type="entry name" value="Peptidase M60, enhancin-like domain 1"/>
    <property type="match status" value="1"/>
</dbReference>
<evidence type="ECO:0000313" key="3">
    <source>
        <dbReference type="EMBL" id="CEN49280.1"/>
    </source>
</evidence>
<dbReference type="Proteomes" id="UP000039370">
    <property type="component" value="Unassembled WGS sequence"/>
</dbReference>
<protein>
    <submittedName>
        <fullName evidence="3">Experimental autoimmune prostatitis antigen 2-like protein</fullName>
    </submittedName>
</protein>
<keyword evidence="1" id="KW-0732">Signal</keyword>
<evidence type="ECO:0000256" key="1">
    <source>
        <dbReference type="SAM" id="SignalP"/>
    </source>
</evidence>
<dbReference type="InterPro" id="IPR042279">
    <property type="entry name" value="Pep_M60_3"/>
</dbReference>